<dbReference type="PANTHER" id="PTHR22744">
    <property type="entry name" value="HELIX LOOP HELIX PROTEIN 21-RELATED"/>
    <property type="match status" value="1"/>
</dbReference>
<evidence type="ECO:0000313" key="2">
    <source>
        <dbReference type="Proteomes" id="UP000887574"/>
    </source>
</evidence>
<evidence type="ECO:0000259" key="1">
    <source>
        <dbReference type="SMART" id="SM00225"/>
    </source>
</evidence>
<keyword evidence="2" id="KW-1185">Reference proteome</keyword>
<dbReference type="SMART" id="SM00225">
    <property type="entry name" value="BTB"/>
    <property type="match status" value="1"/>
</dbReference>
<reference evidence="3" key="1">
    <citation type="submission" date="2022-11" db="UniProtKB">
        <authorList>
            <consortium name="WormBaseParasite"/>
        </authorList>
    </citation>
    <scope>IDENTIFICATION</scope>
</reference>
<dbReference type="AlphaFoldDB" id="A0A915DQN7"/>
<dbReference type="Pfam" id="PF00651">
    <property type="entry name" value="BTB"/>
    <property type="match status" value="1"/>
</dbReference>
<organism evidence="2 3">
    <name type="scientific">Ditylenchus dipsaci</name>
    <dbReference type="NCBI Taxonomy" id="166011"/>
    <lineage>
        <taxon>Eukaryota</taxon>
        <taxon>Metazoa</taxon>
        <taxon>Ecdysozoa</taxon>
        <taxon>Nematoda</taxon>
        <taxon>Chromadorea</taxon>
        <taxon>Rhabditida</taxon>
        <taxon>Tylenchina</taxon>
        <taxon>Tylenchomorpha</taxon>
        <taxon>Sphaerularioidea</taxon>
        <taxon>Anguinidae</taxon>
        <taxon>Anguininae</taxon>
        <taxon>Ditylenchus</taxon>
    </lineage>
</organism>
<evidence type="ECO:0000313" key="3">
    <source>
        <dbReference type="WBParaSite" id="jg219"/>
    </source>
</evidence>
<dbReference type="PANTHER" id="PTHR22744:SF14">
    <property type="entry name" value="BTB DOMAIN-CONTAINING PROTEIN-RELATED"/>
    <property type="match status" value="1"/>
</dbReference>
<dbReference type="Proteomes" id="UP000887574">
    <property type="component" value="Unplaced"/>
</dbReference>
<dbReference type="InterPro" id="IPR011333">
    <property type="entry name" value="SKP1/BTB/POZ_sf"/>
</dbReference>
<dbReference type="InterPro" id="IPR000210">
    <property type="entry name" value="BTB/POZ_dom"/>
</dbReference>
<dbReference type="WBParaSite" id="jg219">
    <property type="protein sequence ID" value="jg219"/>
    <property type="gene ID" value="jg219"/>
</dbReference>
<name>A0A915DQN7_9BILA</name>
<proteinExistence type="predicted"/>
<dbReference type="CDD" id="cd18186">
    <property type="entry name" value="BTB_POZ_ZBTB_KLHL-like"/>
    <property type="match status" value="1"/>
</dbReference>
<feature type="domain" description="BTB" evidence="1">
    <location>
        <begin position="167"/>
        <end position="336"/>
    </location>
</feature>
<dbReference type="Gene3D" id="3.30.710.10">
    <property type="entry name" value="Potassium Channel Kv1.1, Chain A"/>
    <property type="match status" value="2"/>
</dbReference>
<dbReference type="SUPFAM" id="SSF54695">
    <property type="entry name" value="POZ domain"/>
    <property type="match status" value="1"/>
</dbReference>
<accession>A0A915DQN7</accession>
<protein>
    <submittedName>
        <fullName evidence="3">BTB domain-containing protein</fullName>
    </submittedName>
</protein>
<sequence>MSHIRQLSNYCSGSSSKDLNDENLEISFLLLPFHVFLSIYESGKAETSTANWHISCREQHSQQPSTDSALLVKLHCERTEANVVYCVFYKLTLIAKGAEDEKAMKLVKTGKIHFEPLDQWRALLRLDWSYLTDPHNMFFDDSRNSEIQFEFSVSKIVNQTFKDMTYSDGALDINGRLIFLLSQHSPVFDVMFNSTAFVESQQKIIKLEDVDYFEMLQLVDHVYQPTLQTLKEQVEYSFRSLSKAAATAIIQPRTSSIQSVSMMRPKEERSSRNVDFHQEYASYKCLILYLCMQPTYSTSDYGLLTEDNIRDLLKLADFYQINDLLAKCEKWLLEYEDFIFRNPEQLIELLRLAEKHNFSCLMEKCMSYSDVFLKSEHTRKTLVLANKGSA</sequence>